<dbReference type="AlphaFoldDB" id="A0AA40KGZ4"/>
<dbReference type="Proteomes" id="UP001177670">
    <property type="component" value="Unassembled WGS sequence"/>
</dbReference>
<feature type="compositionally biased region" description="Polar residues" evidence="1">
    <location>
        <begin position="665"/>
        <end position="717"/>
    </location>
</feature>
<feature type="compositionally biased region" description="Basic and acidic residues" evidence="1">
    <location>
        <begin position="380"/>
        <end position="391"/>
    </location>
</feature>
<feature type="compositionally biased region" description="Basic and acidic residues" evidence="1">
    <location>
        <begin position="548"/>
        <end position="558"/>
    </location>
</feature>
<feature type="compositionally biased region" description="Basic and acidic residues" evidence="1">
    <location>
        <begin position="69"/>
        <end position="78"/>
    </location>
</feature>
<evidence type="ECO:0000256" key="1">
    <source>
        <dbReference type="SAM" id="MobiDB-lite"/>
    </source>
</evidence>
<feature type="region of interest" description="Disordered" evidence="1">
    <location>
        <begin position="865"/>
        <end position="1024"/>
    </location>
</feature>
<keyword evidence="3" id="KW-1185">Reference proteome</keyword>
<evidence type="ECO:0000313" key="3">
    <source>
        <dbReference type="Proteomes" id="UP001177670"/>
    </source>
</evidence>
<gene>
    <name evidence="2" type="ORF">K0M31_012964</name>
</gene>
<protein>
    <submittedName>
        <fullName evidence="2">Uncharacterized protein</fullName>
    </submittedName>
</protein>
<feature type="compositionally biased region" description="Low complexity" evidence="1">
    <location>
        <begin position="1090"/>
        <end position="1101"/>
    </location>
</feature>
<comment type="caution">
    <text evidence="2">The sequence shown here is derived from an EMBL/GenBank/DDBJ whole genome shotgun (WGS) entry which is preliminary data.</text>
</comment>
<feature type="compositionally biased region" description="Polar residues" evidence="1">
    <location>
        <begin position="737"/>
        <end position="746"/>
    </location>
</feature>
<feature type="region of interest" description="Disordered" evidence="1">
    <location>
        <begin position="528"/>
        <end position="558"/>
    </location>
</feature>
<feature type="region of interest" description="Disordered" evidence="1">
    <location>
        <begin position="192"/>
        <end position="222"/>
    </location>
</feature>
<feature type="region of interest" description="Disordered" evidence="1">
    <location>
        <begin position="1080"/>
        <end position="1101"/>
    </location>
</feature>
<feature type="compositionally biased region" description="Acidic residues" evidence="1">
    <location>
        <begin position="875"/>
        <end position="975"/>
    </location>
</feature>
<sequence>MPVDFSGGCRLMDFNVHGNVCAGEQRDRSEESRWSTQPDGRETEKIQRWKNERQKKRGIGPVRSNESARNGDERDFHRNQRYRRVPASRQGENYAKMCEHKRGDSSYQGNCPDRNACDFTGQNIWGHVGELEPRYDNYGRDGIDCDPNTSDDPCGMNASVVSRQPPCENFHAEKPTCNVSLKHCCDSNNAKPDQKRRKFFSANDDKSRRSGKQEPSRCEQSSLVGNPSNFRCTFENCCGTCEPYVVRVQSNDCNSCEKWQNDGLPKNGCLDDCCCPRDVKPHLSSVSVPPQPCVIYEETEAKCDSPPDDRHDASTSKHCLQRVHFAEAESRAKTDHSSCSFCSRKCTPSKASLFVEIGESVADVCNLTYARCDESTEELLKGDASRKESRTARGNQSFESSRVRRRSKRGESARCSSSCKGQPSAVERAYSDNVDVQLDHYIVDQMPEEPYCPELLAQSSVNFQELWDSRAQTEGGTYVKRKTTGCSQQCEANDHSLLSDIRRQLQDTYKNFVRMATTSIGQIVKQSSKLKRSKKGTKDRSTCGTCTKDSEETARPDQCDQSEKHNECVYEAACWREIMNHESSNYDAHCCGNVCCDNVAGLPDCQTPMCQNDFWKGARNVAEEQIQSERKWHFDSYENPCNRTPLEELWYPTYDTARKKGGGDTSLQKRNQSYSSKRGGQSVATSGSRKNPNLESQIIKQQQKNPSTPQDQQTEKSPMSIDVRVQTGSVRAVVNPANGTSVTESRVFQRKVKTVKQGELNGKNRSSKEEPKNQITPPKKKPPPNPKQTIAADPSKFTKPVINLRKERNIPRIEDERTEPLTSKAVQCTLVKDVRVICTSVTGASKQVVDICTCVPKKTIRPGKAEDVPEAMAESIEEEAEKDVEVEDTVAEDTVVEEPIEEETSEKDTTEEEAPTEEAPIEEAPTEEAPTEEALIEEAPTEEAPTEETLTEEAPTEEAPIEEILIEEISTEEALPEVPPVGEVPEITEPDNSAVDVPELVVEKEEEAPPLTAIPDRTTDLDKVDPTAPIELSREFDGKRTNVSVQMQTSNTILTQILSEFQVGNKKRQILMSIKLQSNLEGCDAEEEPSNNPSSSNEVRA</sequence>
<feature type="region of interest" description="Disordered" evidence="1">
    <location>
        <begin position="23"/>
        <end position="80"/>
    </location>
</feature>
<reference evidence="2" key="1">
    <citation type="submission" date="2021-10" db="EMBL/GenBank/DDBJ databases">
        <title>Melipona bicolor Genome sequencing and assembly.</title>
        <authorList>
            <person name="Araujo N.S."/>
            <person name="Arias M.C."/>
        </authorList>
    </citation>
    <scope>NUCLEOTIDE SEQUENCE</scope>
    <source>
        <strain evidence="2">USP_2M_L1-L4_2017</strain>
        <tissue evidence="2">Whole body</tissue>
    </source>
</reference>
<proteinExistence type="predicted"/>
<dbReference type="EMBL" id="JAHYIQ010000034">
    <property type="protein sequence ID" value="KAK1119891.1"/>
    <property type="molecule type" value="Genomic_DNA"/>
</dbReference>
<feature type="compositionally biased region" description="Basic and acidic residues" evidence="1">
    <location>
        <begin position="24"/>
        <end position="52"/>
    </location>
</feature>
<name>A0AA40KGZ4_9HYME</name>
<accession>A0AA40KGZ4</accession>
<evidence type="ECO:0000313" key="2">
    <source>
        <dbReference type="EMBL" id="KAK1119891.1"/>
    </source>
</evidence>
<feature type="region of interest" description="Disordered" evidence="1">
    <location>
        <begin position="657"/>
        <end position="800"/>
    </location>
</feature>
<feature type="region of interest" description="Disordered" evidence="1">
    <location>
        <begin position="380"/>
        <end position="419"/>
    </location>
</feature>
<feature type="compositionally biased region" description="Basic and acidic residues" evidence="1">
    <location>
        <begin position="203"/>
        <end position="217"/>
    </location>
</feature>
<organism evidence="2 3">
    <name type="scientific">Melipona bicolor</name>
    <dbReference type="NCBI Taxonomy" id="60889"/>
    <lineage>
        <taxon>Eukaryota</taxon>
        <taxon>Metazoa</taxon>
        <taxon>Ecdysozoa</taxon>
        <taxon>Arthropoda</taxon>
        <taxon>Hexapoda</taxon>
        <taxon>Insecta</taxon>
        <taxon>Pterygota</taxon>
        <taxon>Neoptera</taxon>
        <taxon>Endopterygota</taxon>
        <taxon>Hymenoptera</taxon>
        <taxon>Apocrita</taxon>
        <taxon>Aculeata</taxon>
        <taxon>Apoidea</taxon>
        <taxon>Anthophila</taxon>
        <taxon>Apidae</taxon>
        <taxon>Melipona</taxon>
    </lineage>
</organism>